<keyword evidence="3" id="KW-1185">Reference proteome</keyword>
<sequence>AHPAASSRWLPSFGEGSVDRVPTPDFGDTKMQSFGRKDTASLQLGAMMRLPQPRLSEHRSPSGRGRSVPSCAAPVIVPPPTQVVPGWPSRTPSSASSSSSAPQARLPKTHAYSKQRTWQITTNQQQNNH</sequence>
<dbReference type="EMBL" id="CAJNNV010001170">
    <property type="protein sequence ID" value="CAE8584432.1"/>
    <property type="molecule type" value="Genomic_DNA"/>
</dbReference>
<reference evidence="2" key="1">
    <citation type="submission" date="2021-02" db="EMBL/GenBank/DDBJ databases">
        <authorList>
            <person name="Dougan E. K."/>
            <person name="Rhodes N."/>
            <person name="Thang M."/>
            <person name="Chan C."/>
        </authorList>
    </citation>
    <scope>NUCLEOTIDE SEQUENCE</scope>
</reference>
<proteinExistence type="predicted"/>
<evidence type="ECO:0000313" key="3">
    <source>
        <dbReference type="Proteomes" id="UP000654075"/>
    </source>
</evidence>
<dbReference type="AlphaFoldDB" id="A0A813DEN6"/>
<feature type="region of interest" description="Disordered" evidence="1">
    <location>
        <begin position="53"/>
        <end position="129"/>
    </location>
</feature>
<protein>
    <submittedName>
        <fullName evidence="2">Uncharacterized protein</fullName>
    </submittedName>
</protein>
<accession>A0A813DEN6</accession>
<feature type="region of interest" description="Disordered" evidence="1">
    <location>
        <begin position="1"/>
        <end position="37"/>
    </location>
</feature>
<feature type="non-terminal residue" evidence="2">
    <location>
        <position position="129"/>
    </location>
</feature>
<gene>
    <name evidence="2" type="ORF">PGLA1383_LOCUS3365</name>
</gene>
<evidence type="ECO:0000313" key="2">
    <source>
        <dbReference type="EMBL" id="CAE8584432.1"/>
    </source>
</evidence>
<comment type="caution">
    <text evidence="2">The sequence shown here is derived from an EMBL/GenBank/DDBJ whole genome shotgun (WGS) entry which is preliminary data.</text>
</comment>
<name>A0A813DEN6_POLGL</name>
<dbReference type="Proteomes" id="UP000654075">
    <property type="component" value="Unassembled WGS sequence"/>
</dbReference>
<feature type="compositionally biased region" description="Low complexity" evidence="1">
    <location>
        <begin position="115"/>
        <end position="129"/>
    </location>
</feature>
<organism evidence="2 3">
    <name type="scientific">Polarella glacialis</name>
    <name type="common">Dinoflagellate</name>
    <dbReference type="NCBI Taxonomy" id="89957"/>
    <lineage>
        <taxon>Eukaryota</taxon>
        <taxon>Sar</taxon>
        <taxon>Alveolata</taxon>
        <taxon>Dinophyceae</taxon>
        <taxon>Suessiales</taxon>
        <taxon>Suessiaceae</taxon>
        <taxon>Polarella</taxon>
    </lineage>
</organism>
<evidence type="ECO:0000256" key="1">
    <source>
        <dbReference type="SAM" id="MobiDB-lite"/>
    </source>
</evidence>